<dbReference type="Pfam" id="PF13445">
    <property type="entry name" value="zf-RING_UBOX"/>
    <property type="match status" value="1"/>
</dbReference>
<dbReference type="PANTHER" id="PTHR22791">
    <property type="entry name" value="RING-TYPE DOMAIN-CONTAINING PROTEIN"/>
    <property type="match status" value="1"/>
</dbReference>
<dbReference type="InterPro" id="IPR027370">
    <property type="entry name" value="Znf-RING_euk"/>
</dbReference>
<keyword evidence="2 4" id="KW-0863">Zinc-finger</keyword>
<dbReference type="Proteomes" id="UP000005447">
    <property type="component" value="Unassembled WGS sequence"/>
</dbReference>
<dbReference type="AlphaFoldDB" id="H0W977"/>
<dbReference type="VEuPathDB" id="HostDB:ENSCPOG00000027016"/>
<dbReference type="OrthoDB" id="252722at2759"/>
<dbReference type="Gene3D" id="3.30.40.10">
    <property type="entry name" value="Zinc/RING finger domain, C3HC4 (zinc finger)"/>
    <property type="match status" value="1"/>
</dbReference>
<gene>
    <name evidence="7" type="primary">RNF227</name>
</gene>
<evidence type="ECO:0000256" key="1">
    <source>
        <dbReference type="ARBA" id="ARBA00022723"/>
    </source>
</evidence>
<dbReference type="GeneID" id="100733587"/>
<reference evidence="7" key="3">
    <citation type="submission" date="2025-09" db="UniProtKB">
        <authorList>
            <consortium name="Ensembl"/>
        </authorList>
    </citation>
    <scope>IDENTIFICATION</scope>
    <source>
        <strain evidence="7">2N</strain>
    </source>
</reference>
<organism evidence="7 8">
    <name type="scientific">Cavia porcellus</name>
    <name type="common">Guinea pig</name>
    <dbReference type="NCBI Taxonomy" id="10141"/>
    <lineage>
        <taxon>Eukaryota</taxon>
        <taxon>Metazoa</taxon>
        <taxon>Chordata</taxon>
        <taxon>Craniata</taxon>
        <taxon>Vertebrata</taxon>
        <taxon>Euteleostomi</taxon>
        <taxon>Mammalia</taxon>
        <taxon>Eutheria</taxon>
        <taxon>Euarchontoglires</taxon>
        <taxon>Glires</taxon>
        <taxon>Rodentia</taxon>
        <taxon>Hystricomorpha</taxon>
        <taxon>Caviidae</taxon>
        <taxon>Cavia</taxon>
    </lineage>
</organism>
<dbReference type="CTD" id="284023"/>
<dbReference type="PANTHER" id="PTHR22791:SF14">
    <property type="entry name" value="RING FINGER PROTEIN 227"/>
    <property type="match status" value="1"/>
</dbReference>
<evidence type="ECO:0000256" key="4">
    <source>
        <dbReference type="PROSITE-ProRule" id="PRU00175"/>
    </source>
</evidence>
<dbReference type="GeneTree" id="ENSGT00390000002475"/>
<accession>H0W977</accession>
<evidence type="ECO:0000256" key="2">
    <source>
        <dbReference type="ARBA" id="ARBA00022771"/>
    </source>
</evidence>
<protein>
    <submittedName>
        <fullName evidence="7">Ring finger protein 227</fullName>
    </submittedName>
</protein>
<dbReference type="HOGENOM" id="CLU_183420_0_0_1"/>
<dbReference type="InterPro" id="IPR013083">
    <property type="entry name" value="Znf_RING/FYVE/PHD"/>
</dbReference>
<dbReference type="SUPFAM" id="SSF57850">
    <property type="entry name" value="RING/U-box"/>
    <property type="match status" value="1"/>
</dbReference>
<dbReference type="GO" id="GO:0008270">
    <property type="term" value="F:zinc ion binding"/>
    <property type="evidence" value="ECO:0007669"/>
    <property type="project" value="UniProtKB-KW"/>
</dbReference>
<proteinExistence type="predicted"/>
<dbReference type="InParanoid" id="H0W977"/>
<sequence length="190" mass="20677">MQLLVRVPSLPESGELDCNICYRPFNLGGRAPRRLPGTARARCGHTLCTACLSQLAARGEGSGAAARVVRLRRVVTCPFCRAPTPLPRGGVAEVALDAAVWSRLEEKAQADRERGETGSPATESGDADGEADGGGECEEEAGPRSSGWRALRRLWNRVLLPARRWRRPLPSNVLYCPEIKDIARMTRCTL</sequence>
<evidence type="ECO:0000259" key="6">
    <source>
        <dbReference type="PROSITE" id="PS50089"/>
    </source>
</evidence>
<reference evidence="7" key="2">
    <citation type="submission" date="2025-08" db="UniProtKB">
        <authorList>
            <consortium name="Ensembl"/>
        </authorList>
    </citation>
    <scope>IDENTIFICATION</scope>
    <source>
        <strain evidence="7">2N</strain>
    </source>
</reference>
<dbReference type="OMA" id="CPRELHC"/>
<keyword evidence="8" id="KW-1185">Reference proteome</keyword>
<evidence type="ECO:0000313" key="8">
    <source>
        <dbReference type="Proteomes" id="UP000005447"/>
    </source>
</evidence>
<feature type="domain" description="RING-type" evidence="6">
    <location>
        <begin position="18"/>
        <end position="81"/>
    </location>
</feature>
<dbReference type="KEGG" id="cpoc:100733587"/>
<dbReference type="SMART" id="SM00184">
    <property type="entry name" value="RING"/>
    <property type="match status" value="1"/>
</dbReference>
<dbReference type="GO" id="GO:0016567">
    <property type="term" value="P:protein ubiquitination"/>
    <property type="evidence" value="ECO:0007669"/>
    <property type="project" value="TreeGrafter"/>
</dbReference>
<dbReference type="PROSITE" id="PS50089">
    <property type="entry name" value="ZF_RING_2"/>
    <property type="match status" value="1"/>
</dbReference>
<dbReference type="FunCoup" id="H0W977">
    <property type="interactions" value="15"/>
</dbReference>
<name>H0W977_CAVPO</name>
<dbReference type="InterPro" id="IPR027952">
    <property type="entry name" value="DUF4632"/>
</dbReference>
<feature type="compositionally biased region" description="Basic and acidic residues" evidence="5">
    <location>
        <begin position="107"/>
        <end position="116"/>
    </location>
</feature>
<keyword evidence="3" id="KW-0862">Zinc</keyword>
<dbReference type="InterPro" id="IPR001841">
    <property type="entry name" value="Znf_RING"/>
</dbReference>
<dbReference type="InterPro" id="IPR017907">
    <property type="entry name" value="Znf_RING_CS"/>
</dbReference>
<dbReference type="GO" id="GO:0061630">
    <property type="term" value="F:ubiquitin protein ligase activity"/>
    <property type="evidence" value="ECO:0007669"/>
    <property type="project" value="TreeGrafter"/>
</dbReference>
<dbReference type="EMBL" id="AAKN02044404">
    <property type="status" value="NOT_ANNOTATED_CDS"/>
    <property type="molecule type" value="Genomic_DNA"/>
</dbReference>
<evidence type="ECO:0000256" key="5">
    <source>
        <dbReference type="SAM" id="MobiDB-lite"/>
    </source>
</evidence>
<reference evidence="8" key="1">
    <citation type="journal article" date="2011" name="Nature">
        <title>A high-resolution map of human evolutionary constraint using 29 mammals.</title>
        <authorList>
            <person name="Lindblad-Toh K."/>
            <person name="Garber M."/>
            <person name="Zuk O."/>
            <person name="Lin M.F."/>
            <person name="Parker B.J."/>
            <person name="Washietl S."/>
            <person name="Kheradpour P."/>
            <person name="Ernst J."/>
            <person name="Jordan G."/>
            <person name="Mauceli E."/>
            <person name="Ward L.D."/>
            <person name="Lowe C.B."/>
            <person name="Holloway A.K."/>
            <person name="Clamp M."/>
            <person name="Gnerre S."/>
            <person name="Alfoldi J."/>
            <person name="Beal K."/>
            <person name="Chang J."/>
            <person name="Clawson H."/>
            <person name="Cuff J."/>
            <person name="Di Palma F."/>
            <person name="Fitzgerald S."/>
            <person name="Flicek P."/>
            <person name="Guttman M."/>
            <person name="Hubisz M.J."/>
            <person name="Jaffe D.B."/>
            <person name="Jungreis I."/>
            <person name="Kent W.J."/>
            <person name="Kostka D."/>
            <person name="Lara M."/>
            <person name="Martins A.L."/>
            <person name="Massingham T."/>
            <person name="Moltke I."/>
            <person name="Raney B.J."/>
            <person name="Rasmussen M.D."/>
            <person name="Robinson J."/>
            <person name="Stark A."/>
            <person name="Vilella A.J."/>
            <person name="Wen J."/>
            <person name="Xie X."/>
            <person name="Zody M.C."/>
            <person name="Baldwin J."/>
            <person name="Bloom T."/>
            <person name="Chin C.W."/>
            <person name="Heiman D."/>
            <person name="Nicol R."/>
            <person name="Nusbaum C."/>
            <person name="Young S."/>
            <person name="Wilkinson J."/>
            <person name="Worley K.C."/>
            <person name="Kovar C.L."/>
            <person name="Muzny D.M."/>
            <person name="Gibbs R.A."/>
            <person name="Cree A."/>
            <person name="Dihn H.H."/>
            <person name="Fowler G."/>
            <person name="Jhangiani S."/>
            <person name="Joshi V."/>
            <person name="Lee S."/>
            <person name="Lewis L.R."/>
            <person name="Nazareth L.V."/>
            <person name="Okwuonu G."/>
            <person name="Santibanez J."/>
            <person name="Warren W.C."/>
            <person name="Mardis E.R."/>
            <person name="Weinstock G.M."/>
            <person name="Wilson R.K."/>
            <person name="Delehaunty K."/>
            <person name="Dooling D."/>
            <person name="Fronik C."/>
            <person name="Fulton L."/>
            <person name="Fulton B."/>
            <person name="Graves T."/>
            <person name="Minx P."/>
            <person name="Sodergren E."/>
            <person name="Birney E."/>
            <person name="Margulies E.H."/>
            <person name="Herrero J."/>
            <person name="Green E.D."/>
            <person name="Haussler D."/>
            <person name="Siepel A."/>
            <person name="Goldman N."/>
            <person name="Pollard K.S."/>
            <person name="Pedersen J.S."/>
            <person name="Lander E.S."/>
            <person name="Kellis M."/>
        </authorList>
    </citation>
    <scope>NUCLEOTIDE SEQUENCE [LARGE SCALE GENOMIC DNA]</scope>
    <source>
        <strain evidence="8">2N</strain>
    </source>
</reference>
<feature type="region of interest" description="Disordered" evidence="5">
    <location>
        <begin position="107"/>
        <end position="144"/>
    </location>
</feature>
<evidence type="ECO:0000256" key="3">
    <source>
        <dbReference type="ARBA" id="ARBA00022833"/>
    </source>
</evidence>
<keyword evidence="1" id="KW-0479">Metal-binding</keyword>
<dbReference type="PROSITE" id="PS00518">
    <property type="entry name" value="ZF_RING_1"/>
    <property type="match status" value="1"/>
</dbReference>
<dbReference type="InterPro" id="IPR051435">
    <property type="entry name" value="RING_finger_E3_ubiq-ligases"/>
</dbReference>
<dbReference type="Pfam" id="PF15451">
    <property type="entry name" value="DUF4632"/>
    <property type="match status" value="1"/>
</dbReference>
<feature type="compositionally biased region" description="Acidic residues" evidence="5">
    <location>
        <begin position="125"/>
        <end position="140"/>
    </location>
</feature>
<dbReference type="Ensembl" id="ENSCPOT00000020507.2">
    <property type="protein sequence ID" value="ENSCPOP00000019535.2"/>
    <property type="gene ID" value="ENSCPOG00000027016.2"/>
</dbReference>
<dbReference type="STRING" id="10141.ENSCPOP00000019535"/>
<dbReference type="Bgee" id="ENSCPOG00000027016">
    <property type="expression patterns" value="Expressed in frontal cortex and 11 other cell types or tissues"/>
</dbReference>
<evidence type="ECO:0000313" key="7">
    <source>
        <dbReference type="Ensembl" id="ENSCPOP00000019535.2"/>
    </source>
</evidence>